<feature type="transmembrane region" description="Helical" evidence="8">
    <location>
        <begin position="208"/>
        <end position="228"/>
    </location>
</feature>
<feature type="region of interest" description="Disordered" evidence="9">
    <location>
        <begin position="288"/>
        <end position="438"/>
    </location>
</feature>
<keyword evidence="4 8" id="KW-1003">Cell membrane</keyword>
<dbReference type="EMBL" id="BOMS01000073">
    <property type="protein sequence ID" value="GIE68760.1"/>
    <property type="molecule type" value="Genomic_DNA"/>
</dbReference>
<comment type="function">
    <text evidence="8">Uptake of L-lactate across the membrane. Can also transport D-lactate and glycolate.</text>
</comment>
<feature type="transmembrane region" description="Helical" evidence="8">
    <location>
        <begin position="507"/>
        <end position="528"/>
    </location>
</feature>
<feature type="compositionally biased region" description="Gly residues" evidence="9">
    <location>
        <begin position="368"/>
        <end position="412"/>
    </location>
</feature>
<feature type="transmembrane region" description="Helical" evidence="8">
    <location>
        <begin position="20"/>
        <end position="39"/>
    </location>
</feature>
<accession>A0ABQ4BDU8</accession>
<feature type="transmembrane region" description="Helical" evidence="8">
    <location>
        <begin position="240"/>
        <end position="260"/>
    </location>
</feature>
<sequence length="693" mass="69439">MADRLLAEQFQIVTDPVADSVALSAIFAVLSLLTLFLLLGVFRVRAWLAGVVSLVVALIVAVTVYAMPVGQALLSASEGAAFGFFPILWIVINAIWVYNLTVVSGHFDVLRRSMERVSPDMRIQAIIVAFCFGALLEALAGFGTPVAVTVVMLMALGFPPLRAAAVALIANTAPVAFGALATPITTLGTVTAGASTDPRLNTDTLGAMVGRQTPILALVVPLVLVAVVDGRRGIRQTWPVAVVAGFVFAVGQFLASNYISVPLTDIIASLAAAAAVVLLLRFWQPSETPDLSEEVSRERSPASLTTVGRSAGTVGPAAGSAGPARGSGSGNPSGAADGRGGASTEDGPGGAGTGSGPDAAGAPNRSGNAGGAGNAGDPGGSGDAGTAGGSDGAGAGGGAALGGPEAAGGAGGDRARPDRAADESARAGQGVAGRAEGGVAGRDAPVEVARAYAPYLIIIVIFAVANLGPVKEALAGEPWTVVFRWPGLDVVGVNGKPLASTNFTFGWLPAAGTLMVIAGVLTTVVLRVRPGAALRAYGRTYVELRHAIVTVMAVLALAYVLNQSGQTSTLGAFLATAGSVFVFLSSILGWIGVAVTGSDTSANALFGALQVQTAAKAGLDPLLLAAANSSGGVLGKMVSPQNLAIAAGAVGMAGREGDIFRKVVLWSGVLLLLMCVIVTLQGTPVLDWMVPSE</sequence>
<evidence type="ECO:0000256" key="4">
    <source>
        <dbReference type="ARBA" id="ARBA00022475"/>
    </source>
</evidence>
<feature type="transmembrane region" description="Helical" evidence="8">
    <location>
        <begin position="663"/>
        <end position="683"/>
    </location>
</feature>
<evidence type="ECO:0000256" key="6">
    <source>
        <dbReference type="ARBA" id="ARBA00022989"/>
    </source>
</evidence>
<feature type="transmembrane region" description="Helical" evidence="8">
    <location>
        <begin position="175"/>
        <end position="196"/>
    </location>
</feature>
<keyword evidence="11" id="KW-1185">Reference proteome</keyword>
<evidence type="ECO:0000313" key="11">
    <source>
        <dbReference type="Proteomes" id="UP000624709"/>
    </source>
</evidence>
<feature type="transmembrane region" description="Helical" evidence="8">
    <location>
        <begin position="573"/>
        <end position="595"/>
    </location>
</feature>
<feature type="transmembrane region" description="Helical" evidence="8">
    <location>
        <begin position="452"/>
        <end position="470"/>
    </location>
</feature>
<keyword evidence="6 8" id="KW-1133">Transmembrane helix</keyword>
<evidence type="ECO:0000256" key="3">
    <source>
        <dbReference type="ARBA" id="ARBA00022448"/>
    </source>
</evidence>
<evidence type="ECO:0000256" key="7">
    <source>
        <dbReference type="ARBA" id="ARBA00023136"/>
    </source>
</evidence>
<dbReference type="Pfam" id="PF02652">
    <property type="entry name" value="Lactate_perm"/>
    <property type="match status" value="2"/>
</dbReference>
<comment type="similarity">
    <text evidence="2 8">Belongs to the lactate permease family.</text>
</comment>
<evidence type="ECO:0000256" key="2">
    <source>
        <dbReference type="ARBA" id="ARBA00010100"/>
    </source>
</evidence>
<feature type="compositionally biased region" description="Low complexity" evidence="9">
    <location>
        <begin position="356"/>
        <end position="367"/>
    </location>
</feature>
<protein>
    <recommendedName>
        <fullName evidence="8">L-lactate permease</fullName>
    </recommendedName>
</protein>
<dbReference type="PANTHER" id="PTHR30003:SF0">
    <property type="entry name" value="GLYCOLATE PERMEASE GLCA-RELATED"/>
    <property type="match status" value="1"/>
</dbReference>
<feature type="compositionally biased region" description="Gly residues" evidence="9">
    <location>
        <begin position="325"/>
        <end position="355"/>
    </location>
</feature>
<feature type="compositionally biased region" description="Low complexity" evidence="9">
    <location>
        <begin position="310"/>
        <end position="324"/>
    </location>
</feature>
<keyword evidence="5 8" id="KW-0812">Transmembrane</keyword>
<evidence type="ECO:0000256" key="1">
    <source>
        <dbReference type="ARBA" id="ARBA00004651"/>
    </source>
</evidence>
<comment type="subcellular location">
    <subcellularLocation>
        <location evidence="1 8">Cell membrane</location>
        <topology evidence="1 8">Multi-pass membrane protein</topology>
    </subcellularLocation>
</comment>
<dbReference type="Proteomes" id="UP000624709">
    <property type="component" value="Unassembled WGS sequence"/>
</dbReference>
<evidence type="ECO:0000256" key="5">
    <source>
        <dbReference type="ARBA" id="ARBA00022692"/>
    </source>
</evidence>
<feature type="transmembrane region" description="Helical" evidence="8">
    <location>
        <begin position="46"/>
        <end position="67"/>
    </location>
</feature>
<feature type="transmembrane region" description="Helical" evidence="8">
    <location>
        <begin position="121"/>
        <end position="140"/>
    </location>
</feature>
<proteinExistence type="inferred from homology"/>
<gene>
    <name evidence="10" type="ORF">Apa02nite_048680</name>
</gene>
<dbReference type="PANTHER" id="PTHR30003">
    <property type="entry name" value="L-LACTATE PERMEASE"/>
    <property type="match status" value="1"/>
</dbReference>
<feature type="transmembrane region" description="Helical" evidence="8">
    <location>
        <begin position="266"/>
        <end position="283"/>
    </location>
</feature>
<reference evidence="10 11" key="1">
    <citation type="submission" date="2021-01" db="EMBL/GenBank/DDBJ databases">
        <title>Whole genome shotgun sequence of Actinoplanes palleronii NBRC 14916.</title>
        <authorList>
            <person name="Komaki H."/>
            <person name="Tamura T."/>
        </authorList>
    </citation>
    <scope>NUCLEOTIDE SEQUENCE [LARGE SCALE GENOMIC DNA]</scope>
    <source>
        <strain evidence="10 11">NBRC 14916</strain>
    </source>
</reference>
<feature type="transmembrane region" description="Helical" evidence="8">
    <location>
        <begin position="146"/>
        <end position="168"/>
    </location>
</feature>
<organism evidence="10 11">
    <name type="scientific">Actinoplanes palleronii</name>
    <dbReference type="NCBI Taxonomy" id="113570"/>
    <lineage>
        <taxon>Bacteria</taxon>
        <taxon>Bacillati</taxon>
        <taxon>Actinomycetota</taxon>
        <taxon>Actinomycetes</taxon>
        <taxon>Micromonosporales</taxon>
        <taxon>Micromonosporaceae</taxon>
        <taxon>Actinoplanes</taxon>
    </lineage>
</organism>
<evidence type="ECO:0000256" key="9">
    <source>
        <dbReference type="SAM" id="MobiDB-lite"/>
    </source>
</evidence>
<keyword evidence="3 8" id="KW-0813">Transport</keyword>
<keyword evidence="7 8" id="KW-0472">Membrane</keyword>
<dbReference type="InterPro" id="IPR003804">
    <property type="entry name" value="Lactate_perm"/>
</dbReference>
<name>A0ABQ4BDU8_9ACTN</name>
<evidence type="ECO:0000256" key="8">
    <source>
        <dbReference type="RuleBase" id="RU365092"/>
    </source>
</evidence>
<feature type="transmembrane region" description="Helical" evidence="8">
    <location>
        <begin position="79"/>
        <end position="100"/>
    </location>
</feature>
<comment type="caution">
    <text evidence="10">The sequence shown here is derived from an EMBL/GenBank/DDBJ whole genome shotgun (WGS) entry which is preliminary data.</text>
</comment>
<feature type="transmembrane region" description="Helical" evidence="8">
    <location>
        <begin position="540"/>
        <end position="561"/>
    </location>
</feature>
<evidence type="ECO:0000313" key="10">
    <source>
        <dbReference type="EMBL" id="GIE68760.1"/>
    </source>
</evidence>
<feature type="compositionally biased region" description="Basic and acidic residues" evidence="9">
    <location>
        <begin position="413"/>
        <end position="425"/>
    </location>
</feature>